<evidence type="ECO:0000313" key="2">
    <source>
        <dbReference type="Proteomes" id="UP000265618"/>
    </source>
</evidence>
<sequence length="287" mass="30597">MTIIFLKYCVTDPIPDATTSTMDSCETLSDLNGMVNRTATLRTASGDVIEEYMNPEFSMICTSISGSCVSTMTLAVGSFDPSTFQYTSTNGSLSASPAPAICQCTNSVVVTTDGGDVVIAGPTSTHVFGPTTYTDAGPANADPPIAGSTTTVSLSVTNPDYDPTITFGSDGYTVDMHFGWTAESLVPMTINNSDPSAVVYEASVTMPETVPIGGTVPYYTVFGKDTTFEEQQTHAVAIRCSNPKCCMFQLSPDQDFIRCVHCKRQGVNTCYCSESCAQFHYANGHHH</sequence>
<protein>
    <submittedName>
        <fullName evidence="1">Uncharacterized protein</fullName>
    </submittedName>
</protein>
<organism evidence="1 2">
    <name type="scientific">Kipferlia bialata</name>
    <dbReference type="NCBI Taxonomy" id="797122"/>
    <lineage>
        <taxon>Eukaryota</taxon>
        <taxon>Metamonada</taxon>
        <taxon>Carpediemonas-like organisms</taxon>
        <taxon>Kipferlia</taxon>
    </lineage>
</organism>
<dbReference type="EMBL" id="BDIP01000630">
    <property type="protein sequence ID" value="GIQ82229.1"/>
    <property type="molecule type" value="Genomic_DNA"/>
</dbReference>
<dbReference type="AlphaFoldDB" id="A0A9K3GFP0"/>
<keyword evidence="2" id="KW-1185">Reference proteome</keyword>
<proteinExistence type="predicted"/>
<evidence type="ECO:0000313" key="1">
    <source>
        <dbReference type="EMBL" id="GIQ82229.1"/>
    </source>
</evidence>
<gene>
    <name evidence="1" type="ORF">KIPB_003328</name>
</gene>
<accession>A0A9K3GFP0</accession>
<name>A0A9K3GFP0_9EUKA</name>
<comment type="caution">
    <text evidence="1">The sequence shown here is derived from an EMBL/GenBank/DDBJ whole genome shotgun (WGS) entry which is preliminary data.</text>
</comment>
<reference evidence="1 2" key="1">
    <citation type="journal article" date="2018" name="PLoS ONE">
        <title>The draft genome of Kipferlia bialata reveals reductive genome evolution in fornicate parasites.</title>
        <authorList>
            <person name="Tanifuji G."/>
            <person name="Takabayashi S."/>
            <person name="Kume K."/>
            <person name="Takagi M."/>
            <person name="Nakayama T."/>
            <person name="Kamikawa R."/>
            <person name="Inagaki Y."/>
            <person name="Hashimoto T."/>
        </authorList>
    </citation>
    <scope>NUCLEOTIDE SEQUENCE [LARGE SCALE GENOMIC DNA]</scope>
    <source>
        <strain evidence="1">NY0173</strain>
    </source>
</reference>
<dbReference type="Proteomes" id="UP000265618">
    <property type="component" value="Unassembled WGS sequence"/>
</dbReference>